<dbReference type="GO" id="GO:0036159">
    <property type="term" value="P:inner dynein arm assembly"/>
    <property type="evidence" value="ECO:0007669"/>
    <property type="project" value="TreeGrafter"/>
</dbReference>
<dbReference type="Pfam" id="PF25757">
    <property type="entry name" value="TPR_DNAAF5"/>
    <property type="match status" value="1"/>
</dbReference>
<dbReference type="GO" id="GO:0036158">
    <property type="term" value="P:outer dynein arm assembly"/>
    <property type="evidence" value="ECO:0007669"/>
    <property type="project" value="TreeGrafter"/>
</dbReference>
<dbReference type="EMBL" id="JAACXV010000020">
    <property type="protein sequence ID" value="KAF7286856.1"/>
    <property type="molecule type" value="Genomic_DNA"/>
</dbReference>
<name>A0A834MKU6_RHYFE</name>
<dbReference type="PROSITE" id="PS50077">
    <property type="entry name" value="HEAT_REPEAT"/>
    <property type="match status" value="1"/>
</dbReference>
<dbReference type="GO" id="GO:0005737">
    <property type="term" value="C:cytoplasm"/>
    <property type="evidence" value="ECO:0007669"/>
    <property type="project" value="TreeGrafter"/>
</dbReference>
<comment type="caution">
    <text evidence="4">The sequence shown here is derived from an EMBL/GenBank/DDBJ whole genome shotgun (WGS) entry which is preliminary data.</text>
</comment>
<protein>
    <recommendedName>
        <fullName evidence="3">TOG domain-containing protein</fullName>
    </recommendedName>
</protein>
<evidence type="ECO:0000256" key="2">
    <source>
        <dbReference type="PROSITE-ProRule" id="PRU00103"/>
    </source>
</evidence>
<dbReference type="SMART" id="SM01349">
    <property type="entry name" value="TOG"/>
    <property type="match status" value="1"/>
</dbReference>
<feature type="repeat" description="HEAT" evidence="2">
    <location>
        <begin position="714"/>
        <end position="752"/>
    </location>
</feature>
<dbReference type="InterPro" id="IPR011989">
    <property type="entry name" value="ARM-like"/>
</dbReference>
<dbReference type="AlphaFoldDB" id="A0A834MKU6"/>
<gene>
    <name evidence="4" type="ORF">GWI33_003910</name>
</gene>
<dbReference type="InterPro" id="IPR034085">
    <property type="entry name" value="TOG"/>
</dbReference>
<dbReference type="InterPro" id="IPR056497">
    <property type="entry name" value="HEAT_DAAF5"/>
</dbReference>
<evidence type="ECO:0000256" key="1">
    <source>
        <dbReference type="ARBA" id="ARBA00022737"/>
    </source>
</evidence>
<dbReference type="SUPFAM" id="SSF48371">
    <property type="entry name" value="ARM repeat"/>
    <property type="match status" value="1"/>
</dbReference>
<feature type="domain" description="TOG" evidence="3">
    <location>
        <begin position="3"/>
        <end position="246"/>
    </location>
</feature>
<dbReference type="Pfam" id="PF24573">
    <property type="entry name" value="HEAT_DAAF5"/>
    <property type="match status" value="1"/>
</dbReference>
<dbReference type="InterPro" id="IPR057978">
    <property type="entry name" value="TPR_DAAF5"/>
</dbReference>
<organism evidence="4 5">
    <name type="scientific">Rhynchophorus ferrugineus</name>
    <name type="common">Red palm weevil</name>
    <name type="synonym">Curculio ferrugineus</name>
    <dbReference type="NCBI Taxonomy" id="354439"/>
    <lineage>
        <taxon>Eukaryota</taxon>
        <taxon>Metazoa</taxon>
        <taxon>Ecdysozoa</taxon>
        <taxon>Arthropoda</taxon>
        <taxon>Hexapoda</taxon>
        <taxon>Insecta</taxon>
        <taxon>Pterygota</taxon>
        <taxon>Neoptera</taxon>
        <taxon>Endopterygota</taxon>
        <taxon>Coleoptera</taxon>
        <taxon>Polyphaga</taxon>
        <taxon>Cucujiformia</taxon>
        <taxon>Curculionidae</taxon>
        <taxon>Dryophthorinae</taxon>
        <taxon>Rhynchophorus</taxon>
    </lineage>
</organism>
<dbReference type="PANTHER" id="PTHR16216:SF2">
    <property type="entry name" value="DYNEIN AXONEMAL ASSEMBLY FACTOR 5"/>
    <property type="match status" value="1"/>
</dbReference>
<evidence type="ECO:0000259" key="3">
    <source>
        <dbReference type="SMART" id="SM01349"/>
    </source>
</evidence>
<dbReference type="InterPro" id="IPR052623">
    <property type="entry name" value="DAAF5"/>
</dbReference>
<dbReference type="PANTHER" id="PTHR16216">
    <property type="entry name" value="DYNEIN ASSEMBLY FACTOR 5, AXONEMAL"/>
    <property type="match status" value="1"/>
</dbReference>
<evidence type="ECO:0000313" key="5">
    <source>
        <dbReference type="Proteomes" id="UP000625711"/>
    </source>
</evidence>
<dbReference type="GO" id="GO:0003341">
    <property type="term" value="P:cilium movement"/>
    <property type="evidence" value="ECO:0007669"/>
    <property type="project" value="TreeGrafter"/>
</dbReference>
<proteinExistence type="predicted"/>
<dbReference type="Proteomes" id="UP000625711">
    <property type="component" value="Unassembled WGS sequence"/>
</dbReference>
<dbReference type="InterPro" id="IPR021133">
    <property type="entry name" value="HEAT_type_2"/>
</dbReference>
<accession>A0A834MKU6</accession>
<reference evidence="4" key="1">
    <citation type="submission" date="2020-08" db="EMBL/GenBank/DDBJ databases">
        <title>Genome sequencing and assembly of the red palm weevil Rhynchophorus ferrugineus.</title>
        <authorList>
            <person name="Dias G.B."/>
            <person name="Bergman C.M."/>
            <person name="Manee M."/>
        </authorList>
    </citation>
    <scope>NUCLEOTIDE SEQUENCE</scope>
    <source>
        <strain evidence="4">AA-2017</strain>
        <tissue evidence="4">Whole larva</tissue>
    </source>
</reference>
<keyword evidence="5" id="KW-1185">Reference proteome</keyword>
<sequence>MVTEAEQIEIDENINLIKKICAKFQSQDRKVRKQAYIELEKCFSDVNFSSQDFRKIFSENYVFFLNGLRDKSETVREQAIKFIKFLAIDKLPLSDFYLTYIFPVLIERIGTVEVVEDSEEIRLQLLQFLNLIIIKYSNTEQLKPFMNDCITILCECVKDKFPSLKELSCQVIVKLAQALPRDFHLQAESLLKPVISCFSHQRYKVRVEAIKAVGEIVMHSSYKGVDEAMVPMAEKLFDQIPIVRQTIAQQAARWMMFQRDRYSYFYKMLPLLLTGLNDEVESTRVESHLLWEKVGLQYQQENEKDLKDKLDYLADIPKSYPTKLKRPNLGCRILVQRNISKLASALSNELTSWQEDIRVRCSQLLCSIALHAEEDLTFNLQNLFPAMYSAARDDDQRVVDNIIEASEIIGLFVQFESWSKIILPVIEDGPHYGHLTILASLLKGAPKENVGEAVHSVSKILSEDYICCSRNKKYQLNLLRCVRTLMEKCYNNNNDTGYYLFKIITSILALKDPDISEDITTVLYDDLAQCLNLSSKIEVLEIYSNRLLMHVNESPKTWTVVNEKACIFLLLMLETQGAFGLNLDIIGAILNEVLNEETNPEMRLKTFYVLASVFDNKDIIFLKAENEAKFLETLITDIFIPSLVWHAGATAEAIRTMAATCLKYILTTKLIPLLLSLTEDASFRSRQVSIECLTLLKQIYVNKHKWDIDLLLKIYPELLKRLDDPIDKVRLCALTNLTAFFEHVPEEFAQANFKAHRELIVDTLMTHFDDDDEIVQNLSFDSLKKLAILDYTTVMQKVEVHRQLLRNRRGCDELINFIQNYIMI</sequence>
<dbReference type="OrthoDB" id="413572at2759"/>
<dbReference type="Gene3D" id="1.25.10.10">
    <property type="entry name" value="Leucine-rich Repeat Variant"/>
    <property type="match status" value="2"/>
</dbReference>
<dbReference type="InterPro" id="IPR016024">
    <property type="entry name" value="ARM-type_fold"/>
</dbReference>
<evidence type="ECO:0000313" key="4">
    <source>
        <dbReference type="EMBL" id="KAF7286856.1"/>
    </source>
</evidence>
<keyword evidence="1" id="KW-0677">Repeat</keyword>
<dbReference type="GO" id="GO:0045505">
    <property type="term" value="F:dynein intermediate chain binding"/>
    <property type="evidence" value="ECO:0007669"/>
    <property type="project" value="TreeGrafter"/>
</dbReference>